<organism evidence="2 3">
    <name type="scientific">Agrobacterium pusense</name>
    <dbReference type="NCBI Taxonomy" id="648995"/>
    <lineage>
        <taxon>Bacteria</taxon>
        <taxon>Pseudomonadati</taxon>
        <taxon>Pseudomonadota</taxon>
        <taxon>Alphaproteobacteria</taxon>
        <taxon>Hyphomicrobiales</taxon>
        <taxon>Rhizobiaceae</taxon>
        <taxon>Rhizobium/Agrobacterium group</taxon>
        <taxon>Agrobacterium</taxon>
    </lineage>
</organism>
<keyword evidence="3" id="KW-1185">Reference proteome</keyword>
<dbReference type="AlphaFoldDB" id="A0AA44EQ47"/>
<feature type="region of interest" description="Disordered" evidence="1">
    <location>
        <begin position="25"/>
        <end position="60"/>
    </location>
</feature>
<protein>
    <submittedName>
        <fullName evidence="2">Uncharacterized protein</fullName>
    </submittedName>
</protein>
<evidence type="ECO:0000313" key="3">
    <source>
        <dbReference type="Proteomes" id="UP001155820"/>
    </source>
</evidence>
<gene>
    <name evidence="2" type="ORF">FOB26_28475</name>
</gene>
<reference evidence="2" key="1">
    <citation type="submission" date="2019-07" db="EMBL/GenBank/DDBJ databases">
        <title>FDA dAtabase for Regulatory Grade micrObial Sequences (FDA-ARGOS): Supporting development and validation of Infectious Disease Dx tests.</title>
        <authorList>
            <person name="Bachman M."/>
            <person name="Young C."/>
            <person name="Tallon L."/>
            <person name="Sadzewicz L."/>
            <person name="Vavikolanu K."/>
            <person name="Mehta A."/>
            <person name="Aluvathingal J."/>
            <person name="Nadendla S."/>
            <person name="Nandy P."/>
            <person name="Geyer C."/>
            <person name="Yan Y."/>
            <person name="Sichtig H."/>
        </authorList>
    </citation>
    <scope>NUCLEOTIDE SEQUENCE</scope>
    <source>
        <strain evidence="2">FDAARGOS_618</strain>
    </source>
</reference>
<dbReference type="RefSeq" id="WP_172874242.1">
    <property type="nucleotide sequence ID" value="NZ_JABRWL010000006.1"/>
</dbReference>
<name>A0AA44EQ47_9HYPH</name>
<comment type="caution">
    <text evidence="2">The sequence shown here is derived from an EMBL/GenBank/DDBJ whole genome shotgun (WGS) entry which is preliminary data.</text>
</comment>
<evidence type="ECO:0000313" key="2">
    <source>
        <dbReference type="EMBL" id="NRF22994.1"/>
    </source>
</evidence>
<accession>A0AA44EQ47</accession>
<dbReference type="EMBL" id="JABRWM010000006">
    <property type="protein sequence ID" value="NRF22994.1"/>
    <property type="molecule type" value="Genomic_DNA"/>
</dbReference>
<dbReference type="Proteomes" id="UP001155820">
    <property type="component" value="Unassembled WGS sequence"/>
</dbReference>
<proteinExistence type="predicted"/>
<feature type="compositionally biased region" description="Basic and acidic residues" evidence="1">
    <location>
        <begin position="38"/>
        <end position="48"/>
    </location>
</feature>
<evidence type="ECO:0000256" key="1">
    <source>
        <dbReference type="SAM" id="MobiDB-lite"/>
    </source>
</evidence>
<sequence>MLTNVKIYRVNGDEAEMPSIDARRAVKEHPSEWSYEPWTREQQQEALEKSLQADIDALDT</sequence>